<evidence type="ECO:0000313" key="2">
    <source>
        <dbReference type="EMBL" id="ATC32513.1"/>
    </source>
</evidence>
<protein>
    <recommendedName>
        <fullName evidence="1">Bro-N domain-containing protein</fullName>
    </recommendedName>
</protein>
<dbReference type="PANTHER" id="PTHR36180">
    <property type="entry name" value="DNA-BINDING PROTEIN-RELATED-RELATED"/>
    <property type="match status" value="1"/>
</dbReference>
<accession>A0A290MY17</accession>
<feature type="domain" description="Bro-N" evidence="1">
    <location>
        <begin position="5"/>
        <end position="113"/>
    </location>
</feature>
<dbReference type="RefSeq" id="WP_096051930.1">
    <property type="nucleotide sequence ID" value="NZ_CP023315.3"/>
</dbReference>
<reference evidence="3" key="1">
    <citation type="submission" date="2017-09" db="EMBL/GenBank/DDBJ databases">
        <title>Genome evolution observed in wild isolates of Caulobacter crescentus.</title>
        <authorList>
            <person name="Ely B."/>
            <person name="Wilson K."/>
            <person name="Scott D."/>
        </authorList>
    </citation>
    <scope>NUCLEOTIDE SEQUENCE [LARGE SCALE GENOMIC DNA]</scope>
    <source>
        <strain evidence="3">CB13b1a</strain>
    </source>
</reference>
<dbReference type="InterPro" id="IPR003497">
    <property type="entry name" value="BRO_N_domain"/>
</dbReference>
<dbReference type="Proteomes" id="UP000217311">
    <property type="component" value="Chromosome"/>
</dbReference>
<dbReference type="SMART" id="SM01040">
    <property type="entry name" value="Bro-N"/>
    <property type="match status" value="1"/>
</dbReference>
<proteinExistence type="predicted"/>
<evidence type="ECO:0000259" key="1">
    <source>
        <dbReference type="PROSITE" id="PS51750"/>
    </source>
</evidence>
<dbReference type="AlphaFoldDB" id="A0A290MY17"/>
<name>A0A290MY17_CAUVI</name>
<dbReference type="PANTHER" id="PTHR36180:SF2">
    <property type="entry name" value="BRO FAMILY PROTEIN"/>
    <property type="match status" value="1"/>
</dbReference>
<evidence type="ECO:0000313" key="3">
    <source>
        <dbReference type="Proteomes" id="UP000217311"/>
    </source>
</evidence>
<organism evidence="2 3">
    <name type="scientific">Caulobacter vibrioides</name>
    <name type="common">Caulobacter crescentus</name>
    <dbReference type="NCBI Taxonomy" id="155892"/>
    <lineage>
        <taxon>Bacteria</taxon>
        <taxon>Pseudomonadati</taxon>
        <taxon>Pseudomonadota</taxon>
        <taxon>Alphaproteobacteria</taxon>
        <taxon>Caulobacterales</taxon>
        <taxon>Caulobacteraceae</taxon>
        <taxon>Caulobacter</taxon>
    </lineage>
</organism>
<dbReference type="Pfam" id="PF02498">
    <property type="entry name" value="Bro-N"/>
    <property type="match status" value="1"/>
</dbReference>
<dbReference type="PROSITE" id="PS51750">
    <property type="entry name" value="BRO_N"/>
    <property type="match status" value="1"/>
</dbReference>
<sequence>MVPTTFTFQPAGRDEPVNIRTTMLDGEPWFFGTDVIAACGIASGTRGATYARLAADRKRMVGRTNLGLPPGRDIVLVSEPGLYDIVIRSDKPEARTFQDWVTGTVLPSIRKTGGYLLNEAARETAYADKREAMPLPMDIAEAMALAMKPVVEELASVKALLAATLQQRETDALDDLKRNQMFLARDLQKRGIGRGLQLAA</sequence>
<dbReference type="EMBL" id="CP023315">
    <property type="protein sequence ID" value="ATC32513.1"/>
    <property type="molecule type" value="Genomic_DNA"/>
</dbReference>
<gene>
    <name evidence="2" type="ORF">CA606_09215</name>
</gene>